<proteinExistence type="predicted"/>
<keyword evidence="3" id="KW-1185">Reference proteome</keyword>
<organism evidence="2 3">
    <name type="scientific">Melipona bicolor</name>
    <dbReference type="NCBI Taxonomy" id="60889"/>
    <lineage>
        <taxon>Eukaryota</taxon>
        <taxon>Metazoa</taxon>
        <taxon>Ecdysozoa</taxon>
        <taxon>Arthropoda</taxon>
        <taxon>Hexapoda</taxon>
        <taxon>Insecta</taxon>
        <taxon>Pterygota</taxon>
        <taxon>Neoptera</taxon>
        <taxon>Endopterygota</taxon>
        <taxon>Hymenoptera</taxon>
        <taxon>Apocrita</taxon>
        <taxon>Aculeata</taxon>
        <taxon>Apoidea</taxon>
        <taxon>Anthophila</taxon>
        <taxon>Apidae</taxon>
        <taxon>Melipona</taxon>
    </lineage>
</organism>
<dbReference type="EMBL" id="JAHYIQ010000061">
    <property type="protein sequence ID" value="KAK1116871.1"/>
    <property type="molecule type" value="Genomic_DNA"/>
</dbReference>
<gene>
    <name evidence="2" type="ORF">K0M31_018032</name>
</gene>
<reference evidence="2" key="1">
    <citation type="submission" date="2021-10" db="EMBL/GenBank/DDBJ databases">
        <title>Melipona bicolor Genome sequencing and assembly.</title>
        <authorList>
            <person name="Araujo N.S."/>
            <person name="Arias M.C."/>
        </authorList>
    </citation>
    <scope>NUCLEOTIDE SEQUENCE</scope>
    <source>
        <strain evidence="2">USP_2M_L1-L4_2017</strain>
        <tissue evidence="2">Whole body</tissue>
    </source>
</reference>
<name>A0AA40FDB2_9HYME</name>
<accession>A0AA40FDB2</accession>
<sequence>MNGGGFARIDEEGVPSRGGLVSVTFSTPPEKAANGVHVLDYVTRIDSRDWSKKVVPVSQWNIFINEIQHLLKNARKRQFFAFFRALKLNNATTELPFPSSREDSSDTRNENRSVDREIGGFPRRIGRNRNVRHVLVASSGCSVTKHPSRSASILVRTSHMSVSTREKSMEWGGFLDYANIYRQWNPNVSCFPALDITGSYTLREISNKLWWD</sequence>
<feature type="compositionally biased region" description="Basic and acidic residues" evidence="1">
    <location>
        <begin position="100"/>
        <end position="118"/>
    </location>
</feature>
<comment type="caution">
    <text evidence="2">The sequence shown here is derived from an EMBL/GenBank/DDBJ whole genome shotgun (WGS) entry which is preliminary data.</text>
</comment>
<evidence type="ECO:0000313" key="3">
    <source>
        <dbReference type="Proteomes" id="UP001177670"/>
    </source>
</evidence>
<feature type="region of interest" description="Disordered" evidence="1">
    <location>
        <begin position="94"/>
        <end position="121"/>
    </location>
</feature>
<evidence type="ECO:0000256" key="1">
    <source>
        <dbReference type="SAM" id="MobiDB-lite"/>
    </source>
</evidence>
<evidence type="ECO:0000313" key="2">
    <source>
        <dbReference type="EMBL" id="KAK1116871.1"/>
    </source>
</evidence>
<dbReference type="Proteomes" id="UP001177670">
    <property type="component" value="Unassembled WGS sequence"/>
</dbReference>
<dbReference type="AlphaFoldDB" id="A0AA40FDB2"/>
<protein>
    <submittedName>
        <fullName evidence="2">Uncharacterized protein</fullName>
    </submittedName>
</protein>